<protein>
    <submittedName>
        <fullName evidence="1">Uncharacterized protein</fullName>
    </submittedName>
</protein>
<proteinExistence type="predicted"/>
<dbReference type="Proteomes" id="UP000246464">
    <property type="component" value="Chromosome 2"/>
</dbReference>
<keyword evidence="2" id="KW-1185">Reference proteome</keyword>
<accession>A0A2U9B1W1</accession>
<dbReference type="EMBL" id="CP026244">
    <property type="protein sequence ID" value="AWO97922.1"/>
    <property type="molecule type" value="Genomic_DNA"/>
</dbReference>
<dbReference type="AlphaFoldDB" id="A0A2U9B1W1"/>
<sequence length="59" mass="6332">MCFAKQMYDTLHACLPLRGSSRLQFPAGAPANHDAARVATEARQGGVLLPSCTQTEELT</sequence>
<name>A0A2U9B1W1_SCOMX</name>
<evidence type="ECO:0000313" key="1">
    <source>
        <dbReference type="EMBL" id="AWO97922.1"/>
    </source>
</evidence>
<gene>
    <name evidence="1" type="ORF">SMAX5B_005437</name>
</gene>
<organism evidence="1 2">
    <name type="scientific">Scophthalmus maximus</name>
    <name type="common">Turbot</name>
    <name type="synonym">Psetta maxima</name>
    <dbReference type="NCBI Taxonomy" id="52904"/>
    <lineage>
        <taxon>Eukaryota</taxon>
        <taxon>Metazoa</taxon>
        <taxon>Chordata</taxon>
        <taxon>Craniata</taxon>
        <taxon>Vertebrata</taxon>
        <taxon>Euteleostomi</taxon>
        <taxon>Actinopterygii</taxon>
        <taxon>Neopterygii</taxon>
        <taxon>Teleostei</taxon>
        <taxon>Neoteleostei</taxon>
        <taxon>Acanthomorphata</taxon>
        <taxon>Carangaria</taxon>
        <taxon>Pleuronectiformes</taxon>
        <taxon>Pleuronectoidei</taxon>
        <taxon>Scophthalmidae</taxon>
        <taxon>Scophthalmus</taxon>
    </lineage>
</organism>
<reference evidence="1 2" key="1">
    <citation type="submission" date="2017-12" db="EMBL/GenBank/DDBJ databases">
        <title>Integrating genomic resources of turbot (Scophthalmus maximus) in depth evaluation of genetic and physical mapping variation across individuals.</title>
        <authorList>
            <person name="Martinez P."/>
        </authorList>
    </citation>
    <scope>NUCLEOTIDE SEQUENCE [LARGE SCALE GENOMIC DNA]</scope>
</reference>
<evidence type="ECO:0000313" key="2">
    <source>
        <dbReference type="Proteomes" id="UP000246464"/>
    </source>
</evidence>